<dbReference type="EMBL" id="JBAWSV010000001">
    <property type="protein sequence ID" value="MEI4827909.1"/>
    <property type="molecule type" value="Genomic_DNA"/>
</dbReference>
<dbReference type="Proteomes" id="UP001367922">
    <property type="component" value="Unassembled WGS sequence"/>
</dbReference>
<dbReference type="InterPro" id="IPR014729">
    <property type="entry name" value="Rossmann-like_a/b/a_fold"/>
</dbReference>
<evidence type="ECO:0000256" key="6">
    <source>
        <dbReference type="ARBA" id="ARBA00022679"/>
    </source>
</evidence>
<comment type="similarity">
    <text evidence="2">Belongs to the RibF family.</text>
</comment>
<organism evidence="13 14">
    <name type="scientific">Bacillus yunxiaonensis</name>
    <dbReference type="NCBI Taxonomy" id="3127665"/>
    <lineage>
        <taxon>Bacteria</taxon>
        <taxon>Bacillati</taxon>
        <taxon>Bacillota</taxon>
        <taxon>Bacilli</taxon>
        <taxon>Bacillales</taxon>
        <taxon>Bacillaceae</taxon>
        <taxon>Bacillus</taxon>
    </lineage>
</organism>
<evidence type="ECO:0000256" key="9">
    <source>
        <dbReference type="ARBA" id="ARBA00022827"/>
    </source>
</evidence>
<reference evidence="13 14" key="1">
    <citation type="submission" date="2024-01" db="EMBL/GenBank/DDBJ databases">
        <title>Seven novel Bacillus-like species.</title>
        <authorList>
            <person name="Liu G."/>
        </authorList>
    </citation>
    <scope>NUCLEOTIDE SEQUENCE [LARGE SCALE GENOMIC DNA]</scope>
    <source>
        <strain evidence="13 14">FJAT-53711</strain>
    </source>
</reference>
<keyword evidence="10" id="KW-0067">ATP-binding</keyword>
<dbReference type="InterPro" id="IPR023468">
    <property type="entry name" value="Riboflavin_kinase"/>
</dbReference>
<accession>A0ABU8FRV2</accession>
<dbReference type="PANTHER" id="PTHR22749:SF6">
    <property type="entry name" value="RIBOFLAVIN KINASE"/>
    <property type="match status" value="1"/>
</dbReference>
<sequence>MIYIHDEGVPIIQKSVVAIGAFDGVHKGHQAVIRKAVEKSRELHVKNVVYTFDPPPRSYFQGVHVLTPILEKLNRFNELGVDHVVVVRFNQSYVTRKAICFIQELQRLHPVEIFVGEDFRFGKNREGDINLLADYFTVSIVETVCCEEGERISSTRIRDQLYQGELQHAQLLLGRPIEIM</sequence>
<feature type="domain" description="FAD synthetase" evidence="12">
    <location>
        <begin position="13"/>
        <end position="156"/>
    </location>
</feature>
<evidence type="ECO:0000256" key="5">
    <source>
        <dbReference type="ARBA" id="ARBA00022643"/>
    </source>
</evidence>
<dbReference type="Gene3D" id="3.40.50.620">
    <property type="entry name" value="HUPs"/>
    <property type="match status" value="1"/>
</dbReference>
<evidence type="ECO:0000256" key="8">
    <source>
        <dbReference type="ARBA" id="ARBA00022741"/>
    </source>
</evidence>
<evidence type="ECO:0000313" key="14">
    <source>
        <dbReference type="Proteomes" id="UP001367922"/>
    </source>
</evidence>
<evidence type="ECO:0000256" key="4">
    <source>
        <dbReference type="ARBA" id="ARBA00022630"/>
    </source>
</evidence>
<dbReference type="NCBIfam" id="TIGR00125">
    <property type="entry name" value="cyt_tran_rel"/>
    <property type="match status" value="1"/>
</dbReference>
<evidence type="ECO:0000256" key="11">
    <source>
        <dbReference type="ARBA" id="ARBA00049494"/>
    </source>
</evidence>
<keyword evidence="9" id="KW-0274">FAD</keyword>
<comment type="catalytic activity">
    <reaction evidence="11">
        <text>FMN + ATP + H(+) = FAD + diphosphate</text>
        <dbReference type="Rhea" id="RHEA:17237"/>
        <dbReference type="ChEBI" id="CHEBI:15378"/>
        <dbReference type="ChEBI" id="CHEBI:30616"/>
        <dbReference type="ChEBI" id="CHEBI:33019"/>
        <dbReference type="ChEBI" id="CHEBI:57692"/>
        <dbReference type="ChEBI" id="CHEBI:58210"/>
        <dbReference type="EC" id="2.7.7.2"/>
    </reaction>
</comment>
<dbReference type="Pfam" id="PF06574">
    <property type="entry name" value="FAD_syn"/>
    <property type="match status" value="1"/>
</dbReference>
<dbReference type="InterPro" id="IPR004821">
    <property type="entry name" value="Cyt_trans-like"/>
</dbReference>
<evidence type="ECO:0000259" key="12">
    <source>
        <dbReference type="Pfam" id="PF06574"/>
    </source>
</evidence>
<dbReference type="CDD" id="cd02064">
    <property type="entry name" value="FAD_synthetase_N"/>
    <property type="match status" value="1"/>
</dbReference>
<keyword evidence="14" id="KW-1185">Reference proteome</keyword>
<keyword evidence="5" id="KW-0288">FMN</keyword>
<comment type="caution">
    <text evidence="13">The sequence shown here is derived from an EMBL/GenBank/DDBJ whole genome shotgun (WGS) entry which is preliminary data.</text>
</comment>
<dbReference type="PANTHER" id="PTHR22749">
    <property type="entry name" value="RIBOFLAVIN KINASE/FMN ADENYLYLTRANSFERASE"/>
    <property type="match status" value="1"/>
</dbReference>
<evidence type="ECO:0000256" key="10">
    <source>
        <dbReference type="ARBA" id="ARBA00022840"/>
    </source>
</evidence>
<proteinExistence type="inferred from homology"/>
<dbReference type="InterPro" id="IPR015864">
    <property type="entry name" value="FAD_synthase"/>
</dbReference>
<keyword evidence="8" id="KW-0547">Nucleotide-binding</keyword>
<evidence type="ECO:0000313" key="13">
    <source>
        <dbReference type="EMBL" id="MEI4827909.1"/>
    </source>
</evidence>
<keyword evidence="4" id="KW-0285">Flavoprotein</keyword>
<keyword evidence="7 13" id="KW-0548">Nucleotidyltransferase</keyword>
<dbReference type="EC" id="2.7.7.2" evidence="3"/>
<dbReference type="RefSeq" id="WP_336481318.1">
    <property type="nucleotide sequence ID" value="NZ_JBAWSV010000001.1"/>
</dbReference>
<dbReference type="GO" id="GO:0016779">
    <property type="term" value="F:nucleotidyltransferase activity"/>
    <property type="evidence" value="ECO:0007669"/>
    <property type="project" value="UniProtKB-KW"/>
</dbReference>
<gene>
    <name evidence="13" type="ORF">WAX78_00270</name>
</gene>
<evidence type="ECO:0000256" key="2">
    <source>
        <dbReference type="ARBA" id="ARBA00010214"/>
    </source>
</evidence>
<name>A0ABU8FRV2_9BACI</name>
<keyword evidence="6" id="KW-0808">Transferase</keyword>
<evidence type="ECO:0000256" key="7">
    <source>
        <dbReference type="ARBA" id="ARBA00022695"/>
    </source>
</evidence>
<comment type="pathway">
    <text evidence="1">Cofactor biosynthesis; FAD biosynthesis; FAD from FMN: step 1/1.</text>
</comment>
<evidence type="ECO:0000256" key="1">
    <source>
        <dbReference type="ARBA" id="ARBA00004726"/>
    </source>
</evidence>
<protein>
    <recommendedName>
        <fullName evidence="3">FAD synthase</fullName>
        <ecNumber evidence="3">2.7.7.2</ecNumber>
    </recommendedName>
</protein>
<evidence type="ECO:0000256" key="3">
    <source>
        <dbReference type="ARBA" id="ARBA00012393"/>
    </source>
</evidence>
<dbReference type="SUPFAM" id="SSF52374">
    <property type="entry name" value="Nucleotidylyl transferase"/>
    <property type="match status" value="1"/>
</dbReference>